<keyword evidence="2" id="KW-0067">ATP-binding</keyword>
<dbReference type="InterPro" id="IPR027417">
    <property type="entry name" value="P-loop_NTPase"/>
</dbReference>
<dbReference type="PANTHER" id="PTHR32071:SF14">
    <property type="entry name" value="TRANSCRIPTIONAL REGULATORY PROTEIN RTCR"/>
    <property type="match status" value="1"/>
</dbReference>
<evidence type="ECO:0000313" key="4">
    <source>
        <dbReference type="EMBL" id="MEH7829400.1"/>
    </source>
</evidence>
<comment type="caution">
    <text evidence="4">The sequence shown here is derived from an EMBL/GenBank/DDBJ whole genome shotgun (WGS) entry which is preliminary data.</text>
</comment>
<dbReference type="InterPro" id="IPR002078">
    <property type="entry name" value="Sigma_54_int"/>
</dbReference>
<proteinExistence type="predicted"/>
<dbReference type="SUPFAM" id="SSF52540">
    <property type="entry name" value="P-loop containing nucleoside triphosphate hydrolases"/>
    <property type="match status" value="1"/>
</dbReference>
<evidence type="ECO:0000256" key="2">
    <source>
        <dbReference type="ARBA" id="ARBA00022840"/>
    </source>
</evidence>
<protein>
    <submittedName>
        <fullName evidence="4">RNA repair transcriptional activator RtcR family protein</fullName>
    </submittedName>
</protein>
<dbReference type="InterPro" id="IPR058031">
    <property type="entry name" value="AAA_lid_NorR"/>
</dbReference>
<dbReference type="Proteomes" id="UP001431963">
    <property type="component" value="Unassembled WGS sequence"/>
</dbReference>
<feature type="domain" description="Sigma-54 factor interaction" evidence="3">
    <location>
        <begin position="178"/>
        <end position="416"/>
    </location>
</feature>
<dbReference type="PROSITE" id="PS50045">
    <property type="entry name" value="SIGMA54_INTERACT_4"/>
    <property type="match status" value="1"/>
</dbReference>
<dbReference type="InterPro" id="IPR009715">
    <property type="entry name" value="RtcR"/>
</dbReference>
<evidence type="ECO:0000259" key="3">
    <source>
        <dbReference type="PROSITE" id="PS50045"/>
    </source>
</evidence>
<keyword evidence="1" id="KW-0547">Nucleotide-binding</keyword>
<name>A0ABU8BXH0_9RHOB</name>
<organism evidence="4 5">
    <name type="scientific">Gemmobacter denitrificans</name>
    <dbReference type="NCBI Taxonomy" id="3123040"/>
    <lineage>
        <taxon>Bacteria</taxon>
        <taxon>Pseudomonadati</taxon>
        <taxon>Pseudomonadota</taxon>
        <taxon>Alphaproteobacteria</taxon>
        <taxon>Rhodobacterales</taxon>
        <taxon>Paracoccaceae</taxon>
        <taxon>Gemmobacter</taxon>
    </lineage>
</organism>
<keyword evidence="5" id="KW-1185">Reference proteome</keyword>
<evidence type="ECO:0000313" key="5">
    <source>
        <dbReference type="Proteomes" id="UP001431963"/>
    </source>
</evidence>
<dbReference type="Pfam" id="PF25601">
    <property type="entry name" value="AAA_lid_14"/>
    <property type="match status" value="1"/>
</dbReference>
<dbReference type="Pfam" id="PF00158">
    <property type="entry name" value="Sigma54_activat"/>
    <property type="match status" value="1"/>
</dbReference>
<dbReference type="CDD" id="cd00009">
    <property type="entry name" value="AAA"/>
    <property type="match status" value="1"/>
</dbReference>
<dbReference type="Pfam" id="PF06956">
    <property type="entry name" value="RtcR"/>
    <property type="match status" value="1"/>
</dbReference>
<dbReference type="Gene3D" id="3.40.50.300">
    <property type="entry name" value="P-loop containing nucleotide triphosphate hydrolases"/>
    <property type="match status" value="1"/>
</dbReference>
<dbReference type="RefSeq" id="WP_335424399.1">
    <property type="nucleotide sequence ID" value="NZ_JBALHR010000009.1"/>
</dbReference>
<gene>
    <name evidence="4" type="ORF">V6590_14690</name>
</gene>
<reference evidence="4" key="1">
    <citation type="submission" date="2024-02" db="EMBL/GenBank/DDBJ databases">
        <title>Genome sequences of strain Gemmobacter sp. JM10B15.</title>
        <authorList>
            <person name="Zhang M."/>
        </authorList>
    </citation>
    <scope>NUCLEOTIDE SEQUENCE</scope>
    <source>
        <strain evidence="4">JM10B15</strain>
    </source>
</reference>
<accession>A0ABU8BXH0</accession>
<evidence type="ECO:0000256" key="1">
    <source>
        <dbReference type="ARBA" id="ARBA00022741"/>
    </source>
</evidence>
<dbReference type="Gene3D" id="1.10.8.60">
    <property type="match status" value="1"/>
</dbReference>
<sequence>MRNVVIGFLGTQLDMGKRRPWRPSVQLCQHPGFPVDRLELIHDGRHYHLACQIAAAIGQVSPETEVRLVRLDMADPWDFQEVYGKLYDFAANYGFDEDRERYHVHLTTGTHVAQICWFLLTESRHIPARLLQSGPPRDGDPPQGKLDVIDLDLSRYNALQRRFEAAAREHSALLLGGVETTNPVMLALAQRLDLVATSSDAPILLLGEHGTGKSALATRIHELKLVRRRIKGRLVQVNCATLRGGQALPALFGQRRAATGQPGSERAGFLREADGGVLLLEQIETLGADEQAALLQVIETGRYCPVGSDAEVTTRFHLIATAANDPGPLVRSGQVRADLLARLSQWVFRLPPLRERRSDIRALVLDLVDKSERQLGRKTGFNADALARYLRFAEDPATSWPGNLRDLQASAHRMTVLAERGRITVPMVEAEIAHLCAQWQAADADGDMALLQAVLPGVALDEFDRAQLAAVIRTCRDCPTLSAAGRQLFAVSRAGKASQNDADRLRKYLARFGLDWAAVTGHPDD</sequence>
<dbReference type="EMBL" id="JBALHR010000009">
    <property type="protein sequence ID" value="MEH7829400.1"/>
    <property type="molecule type" value="Genomic_DNA"/>
</dbReference>
<dbReference type="PANTHER" id="PTHR32071">
    <property type="entry name" value="TRANSCRIPTIONAL REGULATORY PROTEIN"/>
    <property type="match status" value="1"/>
</dbReference>